<dbReference type="Proteomes" id="UP001500058">
    <property type="component" value="Unassembled WGS sequence"/>
</dbReference>
<evidence type="ECO:0000256" key="1">
    <source>
        <dbReference type="SAM" id="MobiDB-lite"/>
    </source>
</evidence>
<dbReference type="Pfam" id="PF01663">
    <property type="entry name" value="Phosphodiest"/>
    <property type="match status" value="1"/>
</dbReference>
<dbReference type="Gene3D" id="3.40.720.10">
    <property type="entry name" value="Alkaline Phosphatase, subunit A"/>
    <property type="match status" value="1"/>
</dbReference>
<dbReference type="EMBL" id="BAAATJ010000010">
    <property type="protein sequence ID" value="GAA2399115.1"/>
    <property type="molecule type" value="Genomic_DNA"/>
</dbReference>
<reference evidence="2 3" key="1">
    <citation type="journal article" date="2019" name="Int. J. Syst. Evol. Microbiol.">
        <title>The Global Catalogue of Microorganisms (GCM) 10K type strain sequencing project: providing services to taxonomists for standard genome sequencing and annotation.</title>
        <authorList>
            <consortium name="The Broad Institute Genomics Platform"/>
            <consortium name="The Broad Institute Genome Sequencing Center for Infectious Disease"/>
            <person name="Wu L."/>
            <person name="Ma J."/>
        </authorList>
    </citation>
    <scope>NUCLEOTIDE SEQUENCE [LARGE SCALE GENOMIC DNA]</scope>
    <source>
        <strain evidence="2 3">JCM 6921</strain>
    </source>
</reference>
<proteinExistence type="predicted"/>
<accession>A0ABN3IC77</accession>
<keyword evidence="3" id="KW-1185">Reference proteome</keyword>
<name>A0ABN3IC77_9ACTN</name>
<dbReference type="InterPro" id="IPR002591">
    <property type="entry name" value="Phosphodiest/P_Trfase"/>
</dbReference>
<dbReference type="SUPFAM" id="SSF53649">
    <property type="entry name" value="Alkaline phosphatase-like"/>
    <property type="match status" value="1"/>
</dbReference>
<feature type="region of interest" description="Disordered" evidence="1">
    <location>
        <begin position="1"/>
        <end position="23"/>
    </location>
</feature>
<evidence type="ECO:0000313" key="2">
    <source>
        <dbReference type="EMBL" id="GAA2399115.1"/>
    </source>
</evidence>
<dbReference type="PANTHER" id="PTHR10151:SF120">
    <property type="entry name" value="BIS(5'-ADENOSYL)-TRIPHOSPHATASE"/>
    <property type="match status" value="1"/>
</dbReference>
<gene>
    <name evidence="2" type="ORF">GCM10010420_26870</name>
</gene>
<comment type="caution">
    <text evidence="2">The sequence shown here is derived from an EMBL/GenBank/DDBJ whole genome shotgun (WGS) entry which is preliminary data.</text>
</comment>
<dbReference type="InterPro" id="IPR017850">
    <property type="entry name" value="Alkaline_phosphatase_core_sf"/>
</dbReference>
<organism evidence="2 3">
    <name type="scientific">Streptomyces glaucosporus</name>
    <dbReference type="NCBI Taxonomy" id="284044"/>
    <lineage>
        <taxon>Bacteria</taxon>
        <taxon>Bacillati</taxon>
        <taxon>Actinomycetota</taxon>
        <taxon>Actinomycetes</taxon>
        <taxon>Kitasatosporales</taxon>
        <taxon>Streptomycetaceae</taxon>
        <taxon>Streptomyces</taxon>
    </lineage>
</organism>
<dbReference type="PANTHER" id="PTHR10151">
    <property type="entry name" value="ECTONUCLEOTIDE PYROPHOSPHATASE/PHOSPHODIESTERASE"/>
    <property type="match status" value="1"/>
</dbReference>
<evidence type="ECO:0000313" key="3">
    <source>
        <dbReference type="Proteomes" id="UP001500058"/>
    </source>
</evidence>
<sequence length="399" mass="42911">MARFPAQGPAPYDPVPLDPRTAPVPRYGEASLADLLPAVAEGQGVPGVTSGLKLQPADRVCVFLVDGMGWELLASHPDEAPFLTSLLPTSRGGTGEPITAGFPSTTATSLASVGTGQVPGAHGLPGYTVLDPATGELMNQLRWQPWTDPYLWQPYPTVFQLADAAGIAACQVTAPHFEHTPLTKIALSGGAFHGRLSAEERMDFAADRLGSADRSLVYTYYAELDGNGHRYGVDSDAWRGQLMYVDRLAQRLAEQLPPRSALYITADHGMVDIPRDPEARYDFDEDWELRAGVARLGGEGRARHLYAVPGAAGDVHAVWREVLGDRAWVATRDEAIELGWFGPRVDDRVRARIGDVVAAMSDGVAVVATESEPNESELVGMHGSMTPAEQLVPLLEVRT</sequence>
<protein>
    <submittedName>
        <fullName evidence="2">Alkaline phosphatase family protein</fullName>
    </submittedName>
</protein>
<dbReference type="RefSeq" id="WP_344631198.1">
    <property type="nucleotide sequence ID" value="NZ_BAAATJ010000010.1"/>
</dbReference>